<dbReference type="Gene3D" id="3.40.50.10470">
    <property type="entry name" value="Translation initiation factor eif-2b, domain 2"/>
    <property type="match status" value="1"/>
</dbReference>
<proteinExistence type="inferred from homology"/>
<sequence length="321" mass="35732">MSKIKNSDITRFIQAVSDVKIQGATAVAEATIDALVQYLAVAQIPVRATDWQKFARLADELAQIRPTEPLARNLSRWLIYELKKNFKTQRKPLDNWFSQVNKLGQELKYLLKEADANLSEVGSKLVANNQIIFTHCHSSLAESILIRGRQQHKKFKIYHTETRPLFQGRITSRHLKRAGIPATMVADSAAAWLVSNHSGDEVKVSWVLLGADSIARDGSVINKIGSFAIALAAYDSGIPLYIASSLLKIDALGESKIELRSAAEIWPSAPPGINIVNYAFDRIPAKYIRGIICEFGIIKPNKVLALARQKYKSVFMSANKY</sequence>
<dbReference type="Gene3D" id="1.20.120.420">
    <property type="entry name" value="translation initiation factor eif-2b, domain 1"/>
    <property type="match status" value="1"/>
</dbReference>
<evidence type="ECO:0000313" key="2">
    <source>
        <dbReference type="EMBL" id="OHA54210.1"/>
    </source>
</evidence>
<dbReference type="Proteomes" id="UP000178936">
    <property type="component" value="Unassembled WGS sequence"/>
</dbReference>
<dbReference type="InterPro" id="IPR042529">
    <property type="entry name" value="IF_2B-like_C"/>
</dbReference>
<dbReference type="SUPFAM" id="SSF100950">
    <property type="entry name" value="NagB/RpiA/CoA transferase-like"/>
    <property type="match status" value="1"/>
</dbReference>
<comment type="caution">
    <text evidence="2">The sequence shown here is derived from an EMBL/GenBank/DDBJ whole genome shotgun (WGS) entry which is preliminary data.</text>
</comment>
<accession>A0A1G2Q0V2</accession>
<evidence type="ECO:0000313" key="3">
    <source>
        <dbReference type="Proteomes" id="UP000178936"/>
    </source>
</evidence>
<evidence type="ECO:0008006" key="4">
    <source>
        <dbReference type="Google" id="ProtNLM"/>
    </source>
</evidence>
<dbReference type="GO" id="GO:0019509">
    <property type="term" value="P:L-methionine salvage from methylthioadenosine"/>
    <property type="evidence" value="ECO:0007669"/>
    <property type="project" value="TreeGrafter"/>
</dbReference>
<name>A0A1G2Q0V2_9BACT</name>
<dbReference type="InterPro" id="IPR027363">
    <property type="entry name" value="M1Pi_N"/>
</dbReference>
<dbReference type="PANTHER" id="PTHR43475:SF2">
    <property type="entry name" value="RIBOSE 1,5-BISPHOSPHATE ISOMERASE"/>
    <property type="match status" value="1"/>
</dbReference>
<protein>
    <recommendedName>
        <fullName evidence="4">Ribose 1,5-bisphosphate isomerase</fullName>
    </recommendedName>
</protein>
<dbReference type="InterPro" id="IPR000649">
    <property type="entry name" value="IF-2B-related"/>
</dbReference>
<dbReference type="AlphaFoldDB" id="A0A1G2Q0V2"/>
<dbReference type="PANTHER" id="PTHR43475">
    <property type="entry name" value="METHYLTHIORIBOSE-1-PHOSPHATE ISOMERASE"/>
    <property type="match status" value="1"/>
</dbReference>
<comment type="similarity">
    <text evidence="1">Belongs to the eIF-2B alpha/beta/delta subunits family.</text>
</comment>
<gene>
    <name evidence="2" type="ORF">A2226_02495</name>
</gene>
<dbReference type="GO" id="GO:0046523">
    <property type="term" value="F:S-methyl-5-thioribose-1-phosphate isomerase activity"/>
    <property type="evidence" value="ECO:0007669"/>
    <property type="project" value="TreeGrafter"/>
</dbReference>
<dbReference type="Pfam" id="PF01008">
    <property type="entry name" value="IF-2B"/>
    <property type="match status" value="1"/>
</dbReference>
<evidence type="ECO:0000256" key="1">
    <source>
        <dbReference type="RuleBase" id="RU003814"/>
    </source>
</evidence>
<organism evidence="2 3">
    <name type="scientific">Candidatus Veblenbacteria bacterium RIFOXYA2_FULL_43_9</name>
    <dbReference type="NCBI Taxonomy" id="1802425"/>
    <lineage>
        <taxon>Bacteria</taxon>
        <taxon>Candidatus Vebleniibacteriota</taxon>
    </lineage>
</organism>
<reference evidence="2 3" key="1">
    <citation type="journal article" date="2016" name="Nat. Commun.">
        <title>Thousands of microbial genomes shed light on interconnected biogeochemical processes in an aquifer system.</title>
        <authorList>
            <person name="Anantharaman K."/>
            <person name="Brown C.T."/>
            <person name="Hug L.A."/>
            <person name="Sharon I."/>
            <person name="Castelle C.J."/>
            <person name="Probst A.J."/>
            <person name="Thomas B.C."/>
            <person name="Singh A."/>
            <person name="Wilkins M.J."/>
            <person name="Karaoz U."/>
            <person name="Brodie E.L."/>
            <person name="Williams K.H."/>
            <person name="Hubbard S.S."/>
            <person name="Banfield J.F."/>
        </authorList>
    </citation>
    <scope>NUCLEOTIDE SEQUENCE [LARGE SCALE GENOMIC DNA]</scope>
</reference>
<dbReference type="EMBL" id="MHTB01000055">
    <property type="protein sequence ID" value="OHA54210.1"/>
    <property type="molecule type" value="Genomic_DNA"/>
</dbReference>
<dbReference type="InterPro" id="IPR037171">
    <property type="entry name" value="NagB/RpiA_transferase-like"/>
</dbReference>